<feature type="transmembrane region" description="Helical" evidence="1">
    <location>
        <begin position="338"/>
        <end position="359"/>
    </location>
</feature>
<keyword evidence="3" id="KW-1185">Reference proteome</keyword>
<dbReference type="EMBL" id="RFLY01000007">
    <property type="protein sequence ID" value="RMH93132.1"/>
    <property type="molecule type" value="Genomic_DNA"/>
</dbReference>
<keyword evidence="1" id="KW-0812">Transmembrane</keyword>
<protein>
    <submittedName>
        <fullName evidence="2">PepSY domain-containing protein</fullName>
    </submittedName>
</protein>
<evidence type="ECO:0000313" key="3">
    <source>
        <dbReference type="Proteomes" id="UP000275012"/>
    </source>
</evidence>
<organism evidence="2 3">
    <name type="scientific">Solilutibacter pythonis</name>
    <dbReference type="NCBI Taxonomy" id="2483112"/>
    <lineage>
        <taxon>Bacteria</taxon>
        <taxon>Pseudomonadati</taxon>
        <taxon>Pseudomonadota</taxon>
        <taxon>Gammaproteobacteria</taxon>
        <taxon>Lysobacterales</taxon>
        <taxon>Lysobacteraceae</taxon>
        <taxon>Solilutibacter</taxon>
    </lineage>
</organism>
<accession>A0A3M2I1R5</accession>
<dbReference type="OrthoDB" id="5294804at2"/>
<proteinExistence type="predicted"/>
<dbReference type="PANTHER" id="PTHR34219">
    <property type="entry name" value="IRON-REGULATED INNER MEMBRANE PROTEIN-RELATED"/>
    <property type="match status" value="1"/>
</dbReference>
<dbReference type="PANTHER" id="PTHR34219:SF3">
    <property type="entry name" value="BLL7967 PROTEIN"/>
    <property type="match status" value="1"/>
</dbReference>
<dbReference type="Pfam" id="PF03929">
    <property type="entry name" value="PepSY_TM"/>
    <property type="match status" value="1"/>
</dbReference>
<dbReference type="InterPro" id="IPR005625">
    <property type="entry name" value="PepSY-ass_TM"/>
</dbReference>
<reference evidence="2 3" key="1">
    <citation type="submission" date="2018-10" db="EMBL/GenBank/DDBJ databases">
        <title>Proposal of Lysobacter pythonis sp. nov. isolated from royal pythons (Python regius).</title>
        <authorList>
            <person name="Hans-Juergen B."/>
            <person name="Huptas C."/>
            <person name="Sandra B."/>
            <person name="Igor L."/>
            <person name="Joachim S."/>
            <person name="Siegfried S."/>
            <person name="Mareike W."/>
            <person name="Peter K."/>
        </authorList>
    </citation>
    <scope>NUCLEOTIDE SEQUENCE [LARGE SCALE GENOMIC DNA]</scope>
    <source>
        <strain evidence="2 3">4284/11</strain>
    </source>
</reference>
<feature type="transmembrane region" description="Helical" evidence="1">
    <location>
        <begin position="139"/>
        <end position="170"/>
    </location>
</feature>
<dbReference type="AlphaFoldDB" id="A0A3M2I1R5"/>
<dbReference type="RefSeq" id="WP_122101291.1">
    <property type="nucleotide sequence ID" value="NZ_RFLY01000007.1"/>
</dbReference>
<evidence type="ECO:0000256" key="1">
    <source>
        <dbReference type="SAM" id="Phobius"/>
    </source>
</evidence>
<keyword evidence="1" id="KW-0472">Membrane</keyword>
<keyword evidence="1" id="KW-1133">Transmembrane helix</keyword>
<feature type="transmembrane region" description="Helical" evidence="1">
    <location>
        <begin position="191"/>
        <end position="212"/>
    </location>
</feature>
<sequence>MKRNTLRAWFHVHRWSSLICTLFLLLLCVTGLPLIFWHEIAHLTGAEPELPTLTDDARRAGADAVLARALEKHPEDVPMYLSWDPDDPRIAYVTSGARADVPASQMHSQAIDARTALPLQAKPFNEGVMFFLLRLHTDIFLGLPGLLFMGAMGALFVIAIVSGLVLYAPFMRKLPFGVLRGGQRRLAWLDWHNLTGIVTLGWVLVVGVTGVINTLEDPLVALWQREHVQDVLHEPAGLTPPRRPAASAQAAIDAARALHPDFEPSWMSFPGTGYSGNGHYGVFMRGNTPLTARLVTPVFVDVADGRVAGSVEPPIWMKALLLSQPLHFGDYAGMPLKILWALLDALTIVVLVSGLVLWLRRGSRARIDAQLDARMAASR</sequence>
<name>A0A3M2I1R5_9GAMM</name>
<comment type="caution">
    <text evidence="2">The sequence shown here is derived from an EMBL/GenBank/DDBJ whole genome shotgun (WGS) entry which is preliminary data.</text>
</comment>
<gene>
    <name evidence="2" type="ORF">EBB59_06220</name>
</gene>
<evidence type="ECO:0000313" key="2">
    <source>
        <dbReference type="EMBL" id="RMH93132.1"/>
    </source>
</evidence>
<dbReference type="Proteomes" id="UP000275012">
    <property type="component" value="Unassembled WGS sequence"/>
</dbReference>